<feature type="compositionally biased region" description="Basic and acidic residues" evidence="1">
    <location>
        <begin position="17"/>
        <end position="32"/>
    </location>
</feature>
<feature type="region of interest" description="Disordered" evidence="1">
    <location>
        <begin position="1"/>
        <end position="54"/>
    </location>
</feature>
<evidence type="ECO:0000256" key="1">
    <source>
        <dbReference type="SAM" id="MobiDB-lite"/>
    </source>
</evidence>
<dbReference type="EMBL" id="JARXVQ010000001">
    <property type="protein sequence ID" value="MDH6182416.1"/>
    <property type="molecule type" value="Genomic_DNA"/>
</dbReference>
<organism evidence="2 3">
    <name type="scientific">Antiquaquibacter oligotrophicus</name>
    <dbReference type="NCBI Taxonomy" id="2880260"/>
    <lineage>
        <taxon>Bacteria</taxon>
        <taxon>Bacillati</taxon>
        <taxon>Actinomycetota</taxon>
        <taxon>Actinomycetes</taxon>
        <taxon>Micrococcales</taxon>
        <taxon>Microbacteriaceae</taxon>
        <taxon>Antiquaquibacter</taxon>
    </lineage>
</organism>
<keyword evidence="3" id="KW-1185">Reference proteome</keyword>
<dbReference type="Proteomes" id="UP001160142">
    <property type="component" value="Unassembled WGS sequence"/>
</dbReference>
<name>A0ABT6KR10_9MICO</name>
<comment type="caution">
    <text evidence="2">The sequence shown here is derived from an EMBL/GenBank/DDBJ whole genome shotgun (WGS) entry which is preliminary data.</text>
</comment>
<proteinExistence type="predicted"/>
<dbReference type="RefSeq" id="WP_322134695.1">
    <property type="nucleotide sequence ID" value="NZ_CP085036.1"/>
</dbReference>
<evidence type="ECO:0000313" key="2">
    <source>
        <dbReference type="EMBL" id="MDH6182416.1"/>
    </source>
</evidence>
<accession>A0ABT6KR10</accession>
<protein>
    <submittedName>
        <fullName evidence="2">Uncharacterized protein</fullName>
    </submittedName>
</protein>
<gene>
    <name evidence="2" type="ORF">M2152_002598</name>
</gene>
<reference evidence="2 3" key="1">
    <citation type="submission" date="2023-04" db="EMBL/GenBank/DDBJ databases">
        <title>Genome Encyclopedia of Bacteria and Archaea VI: Functional Genomics of Type Strains.</title>
        <authorList>
            <person name="Whitman W."/>
        </authorList>
    </citation>
    <scope>NUCLEOTIDE SEQUENCE [LARGE SCALE GENOMIC DNA]</scope>
    <source>
        <strain evidence="2 3">SG_E_30_P1</strain>
    </source>
</reference>
<sequence length="54" mass="5974">MSTTIMNAGPEYWLVAERPDPDVEAEKAKEKDDDSEGWAPPIVGDGDDPRLTEK</sequence>
<evidence type="ECO:0000313" key="3">
    <source>
        <dbReference type="Proteomes" id="UP001160142"/>
    </source>
</evidence>